<reference evidence="3" key="1">
    <citation type="submission" date="2017-02" db="UniProtKB">
        <authorList>
            <consortium name="WormBaseParasite"/>
        </authorList>
    </citation>
    <scope>IDENTIFICATION</scope>
</reference>
<keyword evidence="2" id="KW-1185">Reference proteome</keyword>
<dbReference type="PANTHER" id="PTHR11909">
    <property type="entry name" value="CASEIN KINASE-RELATED"/>
    <property type="match status" value="1"/>
</dbReference>
<evidence type="ECO:0000313" key="3">
    <source>
        <dbReference type="WBParaSite" id="SPAL_0000906400.1"/>
    </source>
</evidence>
<sequence length="373" mass="44171">MTDKDTNVNEVVPDFNIDGECCIEEPENDEIYFIKSLLKVGRINLCYSGIRKKTNKEICIKPLSVNGHLMIREILNFFKSEPEKCKVFLPIIDIVIADSIRTNFVVLEGTFINLAETFNIKDKEIVDLQHIFLKHSLRATKFLHQNGFIHGNLSITSFWVKFNSEKEAKCIFHHKYIGEILLADLEYCIKIKDNGDNSKIKKISQQRITSKPKSYKYCALGLHKGEKMCMKFDFESIYYILVQLYEKKLPWDKFSDDERLIRKEKQKMRSPTYDFYRNIPEHIAEIVCFIDKKSPDKVPDTEDIKKRFYHYLKKKTFYDEDNYILGDSDYTRTAEYYRLIRKRREESNEPFSKSIYEEIIGEGKKQKKNSPDK</sequence>
<dbReference type="Proteomes" id="UP000046392">
    <property type="component" value="Unplaced"/>
</dbReference>
<dbReference type="PROSITE" id="PS50011">
    <property type="entry name" value="PROTEIN_KINASE_DOM"/>
    <property type="match status" value="1"/>
</dbReference>
<name>A0A0N5BT75_STREA</name>
<dbReference type="AlphaFoldDB" id="A0A0N5BT75"/>
<dbReference type="STRING" id="174720.A0A0N5BT75"/>
<dbReference type="Gene3D" id="1.10.510.10">
    <property type="entry name" value="Transferase(Phosphotransferase) domain 1"/>
    <property type="match status" value="1"/>
</dbReference>
<dbReference type="WBParaSite" id="SPAL_0000906400.1">
    <property type="protein sequence ID" value="SPAL_0000906400.1"/>
    <property type="gene ID" value="SPAL_0000906400"/>
</dbReference>
<feature type="domain" description="Protein kinase" evidence="1">
    <location>
        <begin position="1"/>
        <end position="312"/>
    </location>
</feature>
<organism evidence="2 3">
    <name type="scientific">Strongyloides papillosus</name>
    <name type="common">Intestinal threadworm</name>
    <dbReference type="NCBI Taxonomy" id="174720"/>
    <lineage>
        <taxon>Eukaryota</taxon>
        <taxon>Metazoa</taxon>
        <taxon>Ecdysozoa</taxon>
        <taxon>Nematoda</taxon>
        <taxon>Chromadorea</taxon>
        <taxon>Rhabditida</taxon>
        <taxon>Tylenchina</taxon>
        <taxon>Panagrolaimomorpha</taxon>
        <taxon>Strongyloidoidea</taxon>
        <taxon>Strongyloididae</taxon>
        <taxon>Strongyloides</taxon>
    </lineage>
</organism>
<dbReference type="SUPFAM" id="SSF56112">
    <property type="entry name" value="Protein kinase-like (PK-like)"/>
    <property type="match status" value="1"/>
</dbReference>
<protein>
    <submittedName>
        <fullName evidence="3">Protein kinase domain-containing protein</fullName>
    </submittedName>
</protein>
<accession>A0A0N5BT75</accession>
<evidence type="ECO:0000259" key="1">
    <source>
        <dbReference type="PROSITE" id="PS50011"/>
    </source>
</evidence>
<dbReference type="InterPro" id="IPR050235">
    <property type="entry name" value="CK1_Ser-Thr_kinase"/>
</dbReference>
<dbReference type="GO" id="GO:0005524">
    <property type="term" value="F:ATP binding"/>
    <property type="evidence" value="ECO:0007669"/>
    <property type="project" value="InterPro"/>
</dbReference>
<dbReference type="InterPro" id="IPR011009">
    <property type="entry name" value="Kinase-like_dom_sf"/>
</dbReference>
<dbReference type="InterPro" id="IPR000719">
    <property type="entry name" value="Prot_kinase_dom"/>
</dbReference>
<evidence type="ECO:0000313" key="2">
    <source>
        <dbReference type="Proteomes" id="UP000046392"/>
    </source>
</evidence>
<proteinExistence type="predicted"/>
<dbReference type="GO" id="GO:0004672">
    <property type="term" value="F:protein kinase activity"/>
    <property type="evidence" value="ECO:0007669"/>
    <property type="project" value="InterPro"/>
</dbReference>